<evidence type="ECO:0000313" key="3">
    <source>
        <dbReference type="Proteomes" id="UP000678374"/>
    </source>
</evidence>
<feature type="region of interest" description="Disordered" evidence="1">
    <location>
        <begin position="1"/>
        <end position="25"/>
    </location>
</feature>
<feature type="region of interest" description="Disordered" evidence="1">
    <location>
        <begin position="402"/>
        <end position="421"/>
    </location>
</feature>
<proteinExistence type="predicted"/>
<feature type="compositionally biased region" description="Low complexity" evidence="1">
    <location>
        <begin position="408"/>
        <end position="421"/>
    </location>
</feature>
<dbReference type="EMBL" id="JAGQDE010000014">
    <property type="protein sequence ID" value="MBQ0960441.1"/>
    <property type="molecule type" value="Genomic_DNA"/>
</dbReference>
<evidence type="ECO:0008006" key="4">
    <source>
        <dbReference type="Google" id="ProtNLM"/>
    </source>
</evidence>
<name>A0A940YM29_9BURK</name>
<sequence>MPTPFGAASPDSLGPPGKTPSRAQRDEAEFKASYAVGDTAPSKIDLRRDLPGPMLLKSVDIVRYDHNPRLYANEKREDIRHSLKANGYQGTLQVTRRHAGEPYMLAAGSNTTLELLQELYAQTGDERFLWVNCIYQPYQGETTLLSQHLGENLNRGDMKFWEVAVGMCELLGLIEEERRQHDPGAKPMAVREASEALAARGLKADKSLVTIWRFATSRLAPLGSASAHLTHRGVQGILQPRLNALLALATRLGMDEAAFWDDLVAKELRLYATSAHDVQAFDPHEVADQVEAALAERASESIESVRHMLSLLKLNPKLTMAELRQPSPNLVAAPTASSASGPLQDSASTGQPVRHPVEHPVAQPVEPPPSQQRPLNLTTVIQGPPPGAGTGALIPSARSGLVEPQGDAARPATGATGTPRASVGPLFSAGVADRADPLGALHSAVDELLATAGLSDVLRWRDEMPLGFYLDLPDRQAHRRQTVQIGSPQDQTRTMKTIVWWSLTTISGQWLEGAVDCIDHTSTFYRSFSVEREESPLEGTDIEPVQPEPVELLMARVTPGLIRPAMTQLRAVEELAATVMEQLPERWMLLQKLLLSGNPY</sequence>
<dbReference type="RefSeq" id="WP_210803110.1">
    <property type="nucleotide sequence ID" value="NZ_JAGQDE010000014.1"/>
</dbReference>
<keyword evidence="3" id="KW-1185">Reference proteome</keyword>
<reference evidence="2" key="1">
    <citation type="submission" date="2021-04" db="EMBL/GenBank/DDBJ databases">
        <title>The genome sequence of Ideonella sp. 4Y11.</title>
        <authorList>
            <person name="Liu Y."/>
        </authorList>
    </citation>
    <scope>NUCLEOTIDE SEQUENCE</scope>
    <source>
        <strain evidence="2">4Y11</strain>
    </source>
</reference>
<gene>
    <name evidence="2" type="ORF">KAK06_15925</name>
</gene>
<comment type="caution">
    <text evidence="2">The sequence shown here is derived from an EMBL/GenBank/DDBJ whole genome shotgun (WGS) entry which is preliminary data.</text>
</comment>
<feature type="region of interest" description="Disordered" evidence="1">
    <location>
        <begin position="331"/>
        <end position="373"/>
    </location>
</feature>
<accession>A0A940YM29</accession>
<evidence type="ECO:0000256" key="1">
    <source>
        <dbReference type="SAM" id="MobiDB-lite"/>
    </source>
</evidence>
<feature type="compositionally biased region" description="Polar residues" evidence="1">
    <location>
        <begin position="335"/>
        <end position="351"/>
    </location>
</feature>
<protein>
    <recommendedName>
        <fullName evidence="4">ParB/Sulfiredoxin domain-containing protein</fullName>
    </recommendedName>
</protein>
<dbReference type="Proteomes" id="UP000678374">
    <property type="component" value="Unassembled WGS sequence"/>
</dbReference>
<dbReference type="AlphaFoldDB" id="A0A940YM29"/>
<evidence type="ECO:0000313" key="2">
    <source>
        <dbReference type="EMBL" id="MBQ0960441.1"/>
    </source>
</evidence>
<organism evidence="2 3">
    <name type="scientific">Ideonella aquatica</name>
    <dbReference type="NCBI Taxonomy" id="2824119"/>
    <lineage>
        <taxon>Bacteria</taxon>
        <taxon>Pseudomonadati</taxon>
        <taxon>Pseudomonadota</taxon>
        <taxon>Betaproteobacteria</taxon>
        <taxon>Burkholderiales</taxon>
        <taxon>Sphaerotilaceae</taxon>
        <taxon>Ideonella</taxon>
    </lineage>
</organism>